<dbReference type="GeneID" id="28825033"/>
<dbReference type="Proteomes" id="UP000070700">
    <property type="component" value="Unassembled WGS sequence"/>
</dbReference>
<evidence type="ECO:0000256" key="1">
    <source>
        <dbReference type="SAM" id="Phobius"/>
    </source>
</evidence>
<keyword evidence="1" id="KW-1133">Transmembrane helix</keyword>
<proteinExistence type="predicted"/>
<feature type="transmembrane region" description="Helical" evidence="1">
    <location>
        <begin position="22"/>
        <end position="42"/>
    </location>
</feature>
<gene>
    <name evidence="2" type="ORF">LY89DRAFT_686524</name>
</gene>
<keyword evidence="1" id="KW-0812">Transmembrane</keyword>
<dbReference type="EMBL" id="KQ947419">
    <property type="protein sequence ID" value="KUJ14927.1"/>
    <property type="molecule type" value="Genomic_DNA"/>
</dbReference>
<dbReference type="RefSeq" id="XP_018069282.1">
    <property type="nucleotide sequence ID" value="XM_018215307.1"/>
</dbReference>
<sequence>MENQSSYEMSPHFSKCGDHKSLSFYLFFFSDFITHCLLCIIIQEATKIRTNVFGWGSSAQGKNEPRTLYLLCNVTREFSRNTLFGKDEMKIKSTGIFIF</sequence>
<protein>
    <submittedName>
        <fullName evidence="2">Uncharacterized protein</fullName>
    </submittedName>
</protein>
<dbReference type="InParanoid" id="A0A194X552"/>
<evidence type="ECO:0000313" key="3">
    <source>
        <dbReference type="Proteomes" id="UP000070700"/>
    </source>
</evidence>
<keyword evidence="3" id="KW-1185">Reference proteome</keyword>
<organism evidence="2 3">
    <name type="scientific">Mollisia scopiformis</name>
    <name type="common">Conifer needle endophyte fungus</name>
    <name type="synonym">Phialocephala scopiformis</name>
    <dbReference type="NCBI Taxonomy" id="149040"/>
    <lineage>
        <taxon>Eukaryota</taxon>
        <taxon>Fungi</taxon>
        <taxon>Dikarya</taxon>
        <taxon>Ascomycota</taxon>
        <taxon>Pezizomycotina</taxon>
        <taxon>Leotiomycetes</taxon>
        <taxon>Helotiales</taxon>
        <taxon>Mollisiaceae</taxon>
        <taxon>Mollisia</taxon>
    </lineage>
</organism>
<accession>A0A194X552</accession>
<reference evidence="2 3" key="1">
    <citation type="submission" date="2015-10" db="EMBL/GenBank/DDBJ databases">
        <title>Full genome of DAOMC 229536 Phialocephala scopiformis, a fungal endophyte of spruce producing the potent anti-insectan compound rugulosin.</title>
        <authorList>
            <consortium name="DOE Joint Genome Institute"/>
            <person name="Walker A.K."/>
            <person name="Frasz S.L."/>
            <person name="Seifert K.A."/>
            <person name="Miller J.D."/>
            <person name="Mondo S.J."/>
            <person name="Labutti K."/>
            <person name="Lipzen A."/>
            <person name="Dockter R."/>
            <person name="Kennedy M."/>
            <person name="Grigoriev I.V."/>
            <person name="Spatafora J.W."/>
        </authorList>
    </citation>
    <scope>NUCLEOTIDE SEQUENCE [LARGE SCALE GENOMIC DNA]</scope>
    <source>
        <strain evidence="2 3">CBS 120377</strain>
    </source>
</reference>
<dbReference type="AlphaFoldDB" id="A0A194X552"/>
<keyword evidence="1" id="KW-0472">Membrane</keyword>
<name>A0A194X552_MOLSC</name>
<evidence type="ECO:0000313" key="2">
    <source>
        <dbReference type="EMBL" id="KUJ14927.1"/>
    </source>
</evidence>
<dbReference type="KEGG" id="psco:LY89DRAFT_686524"/>